<evidence type="ECO:0000256" key="4">
    <source>
        <dbReference type="ARBA" id="ARBA00023136"/>
    </source>
</evidence>
<comment type="caution">
    <text evidence="6">The sequence shown here is derived from an EMBL/GenBank/DDBJ whole genome shotgun (WGS) entry which is preliminary data.</text>
</comment>
<dbReference type="STRING" id="318464.IO99_00960"/>
<evidence type="ECO:0000256" key="2">
    <source>
        <dbReference type="ARBA" id="ARBA00022692"/>
    </source>
</evidence>
<reference evidence="6 7" key="1">
    <citation type="submission" date="2014-07" db="EMBL/GenBank/DDBJ databases">
        <title>Draft genome of Clostridium sulfidigenes 113A isolated from sediments associated with methane hydrate from Krishna Godavari basin.</title>
        <authorList>
            <person name="Honkalas V.S."/>
            <person name="Dabir A.P."/>
            <person name="Arora P."/>
            <person name="Dhakephalkar P.K."/>
        </authorList>
    </citation>
    <scope>NUCLEOTIDE SEQUENCE [LARGE SCALE GENOMIC DNA]</scope>
    <source>
        <strain evidence="6 7">113A</strain>
    </source>
</reference>
<protein>
    <submittedName>
        <fullName evidence="6">Membrane protein</fullName>
    </submittedName>
</protein>
<dbReference type="Proteomes" id="UP000028542">
    <property type="component" value="Unassembled WGS sequence"/>
</dbReference>
<keyword evidence="4 5" id="KW-0472">Membrane</keyword>
<feature type="transmembrane region" description="Helical" evidence="5">
    <location>
        <begin position="122"/>
        <end position="146"/>
    </location>
</feature>
<feature type="transmembrane region" description="Helical" evidence="5">
    <location>
        <begin position="56"/>
        <end position="85"/>
    </location>
</feature>
<dbReference type="InterPro" id="IPR035952">
    <property type="entry name" value="Rhomboid-like_sf"/>
</dbReference>
<evidence type="ECO:0000313" key="7">
    <source>
        <dbReference type="Proteomes" id="UP000028542"/>
    </source>
</evidence>
<comment type="subcellular location">
    <subcellularLocation>
        <location evidence="1">Membrane</location>
        <topology evidence="1">Multi-pass membrane protein</topology>
    </subcellularLocation>
</comment>
<dbReference type="AlphaFoldDB" id="A0A084JII2"/>
<keyword evidence="2 5" id="KW-0812">Transmembrane</keyword>
<dbReference type="SUPFAM" id="SSF144091">
    <property type="entry name" value="Rhomboid-like"/>
    <property type="match status" value="1"/>
</dbReference>
<sequence>MKWLNKLERKYGRYAISGLMKYIVAANLAVFLLEVINPGLEANLMLIPQAVMAGQVWRLVTFILIPPATSAFWILFTLYFYYIIGMGLEQAWGSFKFNIYYLVGMIATIIVSLVGGSPATGVFINLTLFLAFASIYPNHEVLLFFILPVKVKYLGILNAVLLVQQFIMGGVGIKLMILASLANYFIFFGKDFIELFKTKKKVKKNKEKFKVIEMKDYVRHRCTVCGITERDDPNMEFRYCSKCSGHKEYCMNHLKNHEHIID</sequence>
<gene>
    <name evidence="6" type="ORF">IO99_00960</name>
</gene>
<feature type="transmembrane region" description="Helical" evidence="5">
    <location>
        <begin position="12"/>
        <end position="36"/>
    </location>
</feature>
<dbReference type="Gene3D" id="1.20.1540.10">
    <property type="entry name" value="Rhomboid-like"/>
    <property type="match status" value="1"/>
</dbReference>
<keyword evidence="7" id="KW-1185">Reference proteome</keyword>
<organism evidence="6 7">
    <name type="scientific">Clostridium sulfidigenes</name>
    <dbReference type="NCBI Taxonomy" id="318464"/>
    <lineage>
        <taxon>Bacteria</taxon>
        <taxon>Bacillati</taxon>
        <taxon>Bacillota</taxon>
        <taxon>Clostridia</taxon>
        <taxon>Eubacteriales</taxon>
        <taxon>Clostridiaceae</taxon>
        <taxon>Clostridium</taxon>
    </lineage>
</organism>
<dbReference type="RefSeq" id="WP_035129513.1">
    <property type="nucleotide sequence ID" value="NZ_JPMD01000001.1"/>
</dbReference>
<feature type="transmembrane region" description="Helical" evidence="5">
    <location>
        <begin position="177"/>
        <end position="196"/>
    </location>
</feature>
<dbReference type="eggNOG" id="COG0705">
    <property type="taxonomic scope" value="Bacteria"/>
</dbReference>
<evidence type="ECO:0000256" key="5">
    <source>
        <dbReference type="SAM" id="Phobius"/>
    </source>
</evidence>
<dbReference type="GO" id="GO:0016020">
    <property type="term" value="C:membrane"/>
    <property type="evidence" value="ECO:0007669"/>
    <property type="project" value="UniProtKB-SubCell"/>
</dbReference>
<name>A0A084JII2_9CLOT</name>
<evidence type="ECO:0000256" key="3">
    <source>
        <dbReference type="ARBA" id="ARBA00022989"/>
    </source>
</evidence>
<keyword evidence="3 5" id="KW-1133">Transmembrane helix</keyword>
<evidence type="ECO:0000256" key="1">
    <source>
        <dbReference type="ARBA" id="ARBA00004141"/>
    </source>
</evidence>
<evidence type="ECO:0000313" key="6">
    <source>
        <dbReference type="EMBL" id="KEZ88766.1"/>
    </source>
</evidence>
<proteinExistence type="predicted"/>
<feature type="transmembrane region" description="Helical" evidence="5">
    <location>
        <begin position="97"/>
        <end position="116"/>
    </location>
</feature>
<dbReference type="EMBL" id="JPMD01000001">
    <property type="protein sequence ID" value="KEZ88766.1"/>
    <property type="molecule type" value="Genomic_DNA"/>
</dbReference>
<accession>A0A084JII2</accession>